<comment type="caution">
    <text evidence="1">The sequence shown here is derived from an EMBL/GenBank/DDBJ whole genome shotgun (WGS) entry which is preliminary data.</text>
</comment>
<accession>U2NY60</accession>
<reference evidence="1 2" key="1">
    <citation type="submission" date="2013-06" db="EMBL/GenBank/DDBJ databases">
        <authorList>
            <person name="Weinstock G."/>
            <person name="Sodergren E."/>
            <person name="Lobos E.A."/>
            <person name="Fulton L."/>
            <person name="Fulton R."/>
            <person name="Courtney L."/>
            <person name="Fronick C."/>
            <person name="O'Laughlin M."/>
            <person name="Godfrey J."/>
            <person name="Wilson R.M."/>
            <person name="Miner T."/>
            <person name="Farmer C."/>
            <person name="Delehaunty K."/>
            <person name="Cordes M."/>
            <person name="Minx P."/>
            <person name="Tomlinson C."/>
            <person name="Chen J."/>
            <person name="Wollam A."/>
            <person name="Pepin K.H."/>
            <person name="Bhonagiri V."/>
            <person name="Zhang X."/>
            <person name="Warren W."/>
            <person name="Mitreva M."/>
            <person name="Mardis E.R."/>
            <person name="Wilson R.K."/>
        </authorList>
    </citation>
    <scope>NUCLEOTIDE SEQUENCE [LARGE SCALE GENOMIC DNA]</scope>
    <source>
        <strain evidence="1 2">ATCC 29099</strain>
    </source>
</reference>
<evidence type="ECO:0000313" key="2">
    <source>
        <dbReference type="Proteomes" id="UP000016608"/>
    </source>
</evidence>
<gene>
    <name evidence="1" type="ORF">HMPREF0373_02622</name>
</gene>
<dbReference type="Proteomes" id="UP000016608">
    <property type="component" value="Unassembled WGS sequence"/>
</dbReference>
<proteinExistence type="predicted"/>
<evidence type="ECO:0000313" key="1">
    <source>
        <dbReference type="EMBL" id="ERK43025.1"/>
    </source>
</evidence>
<sequence length="48" mass="5969">MRFGMSVSFLTYHKRYLFCEKKERKRIGQKCPGLVHFFDLWYYNLLSM</sequence>
<dbReference type="HOGENOM" id="CLU_3152974_0_0_9"/>
<protein>
    <submittedName>
        <fullName evidence="1">Uncharacterized protein</fullName>
    </submittedName>
</protein>
<dbReference type="EMBL" id="AWVJ01000162">
    <property type="protein sequence ID" value="ERK43025.1"/>
    <property type="molecule type" value="Genomic_DNA"/>
</dbReference>
<dbReference type="PATRIC" id="fig|1256908.3.peg.2412"/>
<organism evidence="1 2">
    <name type="scientific">Eubacterium ramulus ATCC 29099</name>
    <dbReference type="NCBI Taxonomy" id="1256908"/>
    <lineage>
        <taxon>Bacteria</taxon>
        <taxon>Bacillati</taxon>
        <taxon>Bacillota</taxon>
        <taxon>Clostridia</taxon>
        <taxon>Eubacteriales</taxon>
        <taxon>Eubacteriaceae</taxon>
        <taxon>Eubacterium</taxon>
    </lineage>
</organism>
<keyword evidence="2" id="KW-1185">Reference proteome</keyword>
<name>U2NY60_EUBRA</name>
<dbReference type="AlphaFoldDB" id="U2NY60"/>